<dbReference type="GO" id="GO:0009279">
    <property type="term" value="C:cell outer membrane"/>
    <property type="evidence" value="ECO:0007669"/>
    <property type="project" value="UniProtKB-SubCell"/>
</dbReference>
<keyword evidence="4" id="KW-0732">Signal</keyword>
<evidence type="ECO:0000259" key="9">
    <source>
        <dbReference type="Pfam" id="PF00593"/>
    </source>
</evidence>
<sequence length="693" mass="76504">MNPSAFRFTALATLLLGSGTAFAENIIDDHIVVSGSRFEQKLKDVTGSVTVITEQDIERQLAVDLQTMFKYDSSIATTGSGAGAQTLTVRGVGGNRVVFIKDGRRTNDGYAGGGGYLVGRNYFDVAGVKQVEVAKGAASSLYGSDALGGIVVITTKDPSDYLKDKSSYVKMALGYQGQSNQIAADITGAKDLGDFAVSAVYSHRDSEEVQNYDENLPGYDAKSDALLVKFEQQLDEKRTLKYTLDYFNQTIEQEITPAIQETEEDDTSWSLALDYHSEVATAAFDKWYGQVSYSSYEQQSDQISGASTYTDYNDYRFEQNILGLKAIFNKELKGETTDHEVVYGVDIDLYDTTRPRLKTRVLADGTVDFTDQKQKAFPGADTSLIGAYVQDSISFKNSAWSVIAGVRYDYYTLEAKNDELYADAQLDDITESAFSPKLGVIYQVDDNLSWYGQYVRGFKIPPHDQAYQSHGVEPFYQILPNADLDPESSDSFELGLRYASSDISVNLSAFYAAFDDFIETAVVGVEPTYIPGVNKTLYQYQNISETQISGVEAGIAMYVAENILLEANVAYVDGENKETDQPLTSISPLNGSILLSTELDNINWTAALRLAKSQSDVVLDANDDKTTKGHGYGVVDLYAHYEWQAWQLNVGVLNLLDKEYVPFELIAGQSQSADFSQYTQPGRNFSARVSYQF</sequence>
<keyword evidence="6" id="KW-0472">Membrane</keyword>
<gene>
    <name evidence="11" type="ORF">LCGC14_0826040</name>
</gene>
<feature type="domain" description="TonB-dependent receptor-like beta-barrel" evidence="9">
    <location>
        <begin position="259"/>
        <end position="655"/>
    </location>
</feature>
<keyword evidence="3" id="KW-0812">Transmembrane</keyword>
<dbReference type="GO" id="GO:0044718">
    <property type="term" value="P:siderophore transmembrane transport"/>
    <property type="evidence" value="ECO:0007669"/>
    <property type="project" value="TreeGrafter"/>
</dbReference>
<keyword evidence="7" id="KW-0675">Receptor</keyword>
<evidence type="ECO:0008006" key="12">
    <source>
        <dbReference type="Google" id="ProtNLM"/>
    </source>
</evidence>
<dbReference type="NCBIfam" id="TIGR01786">
    <property type="entry name" value="TonB-hemlactrns"/>
    <property type="match status" value="1"/>
</dbReference>
<dbReference type="InterPro" id="IPR039426">
    <property type="entry name" value="TonB-dep_rcpt-like"/>
</dbReference>
<dbReference type="NCBIfam" id="TIGR01785">
    <property type="entry name" value="TonB-hemin"/>
    <property type="match status" value="1"/>
</dbReference>
<dbReference type="PANTHER" id="PTHR30069">
    <property type="entry name" value="TONB-DEPENDENT OUTER MEMBRANE RECEPTOR"/>
    <property type="match status" value="1"/>
</dbReference>
<feature type="domain" description="TonB-dependent receptor plug" evidence="10">
    <location>
        <begin position="42"/>
        <end position="150"/>
    </location>
</feature>
<dbReference type="InterPro" id="IPR037066">
    <property type="entry name" value="Plug_dom_sf"/>
</dbReference>
<proteinExistence type="predicted"/>
<organism evidence="11">
    <name type="scientific">marine sediment metagenome</name>
    <dbReference type="NCBI Taxonomy" id="412755"/>
    <lineage>
        <taxon>unclassified sequences</taxon>
        <taxon>metagenomes</taxon>
        <taxon>ecological metagenomes</taxon>
    </lineage>
</organism>
<keyword evidence="5" id="KW-0798">TonB box</keyword>
<dbReference type="CDD" id="cd01347">
    <property type="entry name" value="ligand_gated_channel"/>
    <property type="match status" value="1"/>
</dbReference>
<dbReference type="PROSITE" id="PS52016">
    <property type="entry name" value="TONB_DEPENDENT_REC_3"/>
    <property type="match status" value="1"/>
</dbReference>
<dbReference type="Gene3D" id="2.40.170.20">
    <property type="entry name" value="TonB-dependent receptor, beta-barrel domain"/>
    <property type="match status" value="1"/>
</dbReference>
<evidence type="ECO:0000256" key="1">
    <source>
        <dbReference type="ARBA" id="ARBA00004571"/>
    </source>
</evidence>
<evidence type="ECO:0000313" key="11">
    <source>
        <dbReference type="EMBL" id="KKN31235.1"/>
    </source>
</evidence>
<reference evidence="11" key="1">
    <citation type="journal article" date="2015" name="Nature">
        <title>Complex archaea that bridge the gap between prokaryotes and eukaryotes.</title>
        <authorList>
            <person name="Spang A."/>
            <person name="Saw J.H."/>
            <person name="Jorgensen S.L."/>
            <person name="Zaremba-Niedzwiedzka K."/>
            <person name="Martijn J."/>
            <person name="Lind A.E."/>
            <person name="van Eijk R."/>
            <person name="Schleper C."/>
            <person name="Guy L."/>
            <person name="Ettema T.J."/>
        </authorList>
    </citation>
    <scope>NUCLEOTIDE SEQUENCE</scope>
</reference>
<evidence type="ECO:0000256" key="3">
    <source>
        <dbReference type="ARBA" id="ARBA00022692"/>
    </source>
</evidence>
<evidence type="ECO:0000256" key="4">
    <source>
        <dbReference type="ARBA" id="ARBA00022729"/>
    </source>
</evidence>
<dbReference type="InterPro" id="IPR011276">
    <property type="entry name" value="TonB_haem/Hb_rcpt"/>
</dbReference>
<evidence type="ECO:0000256" key="7">
    <source>
        <dbReference type="ARBA" id="ARBA00023170"/>
    </source>
</evidence>
<dbReference type="EMBL" id="LAZR01002346">
    <property type="protein sequence ID" value="KKN31235.1"/>
    <property type="molecule type" value="Genomic_DNA"/>
</dbReference>
<dbReference type="InterPro" id="IPR036942">
    <property type="entry name" value="Beta-barrel_TonB_sf"/>
</dbReference>
<evidence type="ECO:0000259" key="10">
    <source>
        <dbReference type="Pfam" id="PF07715"/>
    </source>
</evidence>
<keyword evidence="2" id="KW-0813">Transport</keyword>
<evidence type="ECO:0000256" key="8">
    <source>
        <dbReference type="ARBA" id="ARBA00023237"/>
    </source>
</evidence>
<dbReference type="InterPro" id="IPR000531">
    <property type="entry name" value="Beta-barrel_TonB"/>
</dbReference>
<accession>A0A0F9PHC8</accession>
<comment type="subcellular location">
    <subcellularLocation>
        <location evidence="1">Cell outer membrane</location>
        <topology evidence="1">Multi-pass membrane protein</topology>
    </subcellularLocation>
</comment>
<dbReference type="AlphaFoldDB" id="A0A0F9PHC8"/>
<protein>
    <recommendedName>
        <fullName evidence="12">TonB-dependent hemoglobin/transferrin/lactoferrin family receptor</fullName>
    </recommendedName>
</protein>
<dbReference type="InterPro" id="IPR012910">
    <property type="entry name" value="Plug_dom"/>
</dbReference>
<dbReference type="SUPFAM" id="SSF56935">
    <property type="entry name" value="Porins"/>
    <property type="match status" value="1"/>
</dbReference>
<name>A0A0F9PHC8_9ZZZZ</name>
<dbReference type="PANTHER" id="PTHR30069:SF29">
    <property type="entry name" value="HEMOGLOBIN AND HEMOGLOBIN-HAPTOGLOBIN-BINDING PROTEIN 1-RELATED"/>
    <property type="match status" value="1"/>
</dbReference>
<dbReference type="InterPro" id="IPR010949">
    <property type="entry name" value="TonB_Hb/transfer/lactofer_rcpt"/>
</dbReference>
<dbReference type="Pfam" id="PF07715">
    <property type="entry name" value="Plug"/>
    <property type="match status" value="1"/>
</dbReference>
<dbReference type="Pfam" id="PF00593">
    <property type="entry name" value="TonB_dep_Rec_b-barrel"/>
    <property type="match status" value="1"/>
</dbReference>
<evidence type="ECO:0000256" key="2">
    <source>
        <dbReference type="ARBA" id="ARBA00022448"/>
    </source>
</evidence>
<dbReference type="GO" id="GO:0015344">
    <property type="term" value="F:siderophore uptake transmembrane transporter activity"/>
    <property type="evidence" value="ECO:0007669"/>
    <property type="project" value="TreeGrafter"/>
</dbReference>
<dbReference type="Gene3D" id="2.170.130.10">
    <property type="entry name" value="TonB-dependent receptor, plug domain"/>
    <property type="match status" value="1"/>
</dbReference>
<comment type="caution">
    <text evidence="11">The sequence shown here is derived from an EMBL/GenBank/DDBJ whole genome shotgun (WGS) entry which is preliminary data.</text>
</comment>
<dbReference type="GO" id="GO:0015232">
    <property type="term" value="F:heme transmembrane transporter activity"/>
    <property type="evidence" value="ECO:0007669"/>
    <property type="project" value="InterPro"/>
</dbReference>
<evidence type="ECO:0000256" key="6">
    <source>
        <dbReference type="ARBA" id="ARBA00023136"/>
    </source>
</evidence>
<evidence type="ECO:0000256" key="5">
    <source>
        <dbReference type="ARBA" id="ARBA00023077"/>
    </source>
</evidence>
<keyword evidence="8" id="KW-0998">Cell outer membrane</keyword>